<keyword evidence="2" id="KW-1185">Reference proteome</keyword>
<name>A0ABU1FWT9_9MICC</name>
<sequence length="85" mass="9690">MIRLIWSASVHIRYFMRRYMPTNIALDAIRTRRGLKWGLPAMLLILPYLYAASFCLQLIETGAPGWLRVIGHKCVAGPGVSRGFR</sequence>
<comment type="caution">
    <text evidence="1">The sequence shown here is derived from an EMBL/GenBank/DDBJ whole genome shotgun (WGS) entry which is preliminary data.</text>
</comment>
<evidence type="ECO:0000313" key="2">
    <source>
        <dbReference type="Proteomes" id="UP001260872"/>
    </source>
</evidence>
<accession>A0ABU1FWT9</accession>
<reference evidence="2" key="1">
    <citation type="submission" date="2023-07" db="EMBL/GenBank/DDBJ databases">
        <title>Description of three actinobacteria isolated from air of manufacturing shop in a pharmaceutical factory.</title>
        <authorList>
            <person name="Zhang D.-F."/>
        </authorList>
    </citation>
    <scope>NUCLEOTIDE SEQUENCE [LARGE SCALE GENOMIC DNA]</scope>
    <source>
        <strain evidence="2">CCTCC AB 207010</strain>
    </source>
</reference>
<dbReference type="Proteomes" id="UP001260872">
    <property type="component" value="Unassembled WGS sequence"/>
</dbReference>
<proteinExistence type="predicted"/>
<protein>
    <submittedName>
        <fullName evidence="1">Uncharacterized protein</fullName>
    </submittedName>
</protein>
<feature type="non-terminal residue" evidence="1">
    <location>
        <position position="85"/>
    </location>
</feature>
<dbReference type="EMBL" id="JAVKGT010000090">
    <property type="protein sequence ID" value="MDR5713150.1"/>
    <property type="molecule type" value="Genomic_DNA"/>
</dbReference>
<gene>
    <name evidence="1" type="ORF">RH857_13590</name>
</gene>
<evidence type="ECO:0000313" key="1">
    <source>
        <dbReference type="EMBL" id="MDR5713150.1"/>
    </source>
</evidence>
<dbReference type="RefSeq" id="WP_310538509.1">
    <property type="nucleotide sequence ID" value="NZ_JAVKGT010000090.1"/>
</dbReference>
<organism evidence="1 2">
    <name type="scientific">Nesterenkonia flava</name>
    <dbReference type="NCBI Taxonomy" id="469799"/>
    <lineage>
        <taxon>Bacteria</taxon>
        <taxon>Bacillati</taxon>
        <taxon>Actinomycetota</taxon>
        <taxon>Actinomycetes</taxon>
        <taxon>Micrococcales</taxon>
        <taxon>Micrococcaceae</taxon>
        <taxon>Nesterenkonia</taxon>
    </lineage>
</organism>